<dbReference type="EMBL" id="JBHUMQ010000031">
    <property type="protein sequence ID" value="MFD2694771.1"/>
    <property type="molecule type" value="Genomic_DNA"/>
</dbReference>
<keyword evidence="1" id="KW-1133">Transmembrane helix</keyword>
<keyword evidence="1" id="KW-0472">Membrane</keyword>
<proteinExistence type="predicted"/>
<evidence type="ECO:0000313" key="3">
    <source>
        <dbReference type="Proteomes" id="UP001597399"/>
    </source>
</evidence>
<keyword evidence="3" id="KW-1185">Reference proteome</keyword>
<reference evidence="3" key="1">
    <citation type="journal article" date="2019" name="Int. J. Syst. Evol. Microbiol.">
        <title>The Global Catalogue of Microorganisms (GCM) 10K type strain sequencing project: providing services to taxonomists for standard genome sequencing and annotation.</title>
        <authorList>
            <consortium name="The Broad Institute Genomics Platform"/>
            <consortium name="The Broad Institute Genome Sequencing Center for Infectious Disease"/>
            <person name="Wu L."/>
            <person name="Ma J."/>
        </authorList>
    </citation>
    <scope>NUCLEOTIDE SEQUENCE [LARGE SCALE GENOMIC DNA]</scope>
    <source>
        <strain evidence="3">TISTR 2466</strain>
    </source>
</reference>
<accession>A0ABW5S561</accession>
<evidence type="ECO:0000313" key="2">
    <source>
        <dbReference type="EMBL" id="MFD2694771.1"/>
    </source>
</evidence>
<gene>
    <name evidence="2" type="ORF">ACFSUE_14230</name>
</gene>
<feature type="transmembrane region" description="Helical" evidence="1">
    <location>
        <begin position="7"/>
        <end position="25"/>
    </location>
</feature>
<keyword evidence="1" id="KW-0812">Transmembrane</keyword>
<evidence type="ECO:0008006" key="4">
    <source>
        <dbReference type="Google" id="ProtNLM"/>
    </source>
</evidence>
<organism evidence="2 3">
    <name type="scientific">Sporolactobacillus shoreicorticis</name>
    <dbReference type="NCBI Taxonomy" id="1923877"/>
    <lineage>
        <taxon>Bacteria</taxon>
        <taxon>Bacillati</taxon>
        <taxon>Bacillota</taxon>
        <taxon>Bacilli</taxon>
        <taxon>Bacillales</taxon>
        <taxon>Sporolactobacillaceae</taxon>
        <taxon>Sporolactobacillus</taxon>
    </lineage>
</organism>
<feature type="transmembrane region" description="Helical" evidence="1">
    <location>
        <begin position="31"/>
        <end position="52"/>
    </location>
</feature>
<evidence type="ECO:0000256" key="1">
    <source>
        <dbReference type="SAM" id="Phobius"/>
    </source>
</evidence>
<comment type="caution">
    <text evidence="2">The sequence shown here is derived from an EMBL/GenBank/DDBJ whole genome shotgun (WGS) entry which is preliminary data.</text>
</comment>
<sequence>MYRMSLYSLIFLVAMSLVGIVTGMVFARPLFTLLCAFAVILFMWLGFLLKAVQQKSDTRKQQ</sequence>
<protein>
    <recommendedName>
        <fullName evidence="4">DUF1328 domain-containing protein</fullName>
    </recommendedName>
</protein>
<dbReference type="RefSeq" id="WP_253062042.1">
    <property type="nucleotide sequence ID" value="NZ_JAMXWM010000011.1"/>
</dbReference>
<name>A0ABW5S561_9BACL</name>
<dbReference type="Proteomes" id="UP001597399">
    <property type="component" value="Unassembled WGS sequence"/>
</dbReference>